<dbReference type="OrthoDB" id="2475064at2"/>
<dbReference type="RefSeq" id="WP_035353167.1">
    <property type="nucleotide sequence ID" value="NZ_JRUN01000006.1"/>
</dbReference>
<organism evidence="1 2">
    <name type="scientific">Heyndrickxia ginsengihumi</name>
    <dbReference type="NCBI Taxonomy" id="363870"/>
    <lineage>
        <taxon>Bacteria</taxon>
        <taxon>Bacillati</taxon>
        <taxon>Bacillota</taxon>
        <taxon>Bacilli</taxon>
        <taxon>Bacillales</taxon>
        <taxon>Bacillaceae</taxon>
        <taxon>Heyndrickxia</taxon>
    </lineage>
</organism>
<comment type="caution">
    <text evidence="1">The sequence shown here is derived from an EMBL/GenBank/DDBJ whole genome shotgun (WGS) entry which is preliminary data.</text>
</comment>
<dbReference type="Proteomes" id="UP000030588">
    <property type="component" value="Unassembled WGS sequence"/>
</dbReference>
<gene>
    <name evidence="1" type="ORF">NG54_03310</name>
</gene>
<evidence type="ECO:0000313" key="2">
    <source>
        <dbReference type="Proteomes" id="UP000030588"/>
    </source>
</evidence>
<name>A0A0A6VG13_9BACI</name>
<dbReference type="AlphaFoldDB" id="A0A0A6VG13"/>
<protein>
    <submittedName>
        <fullName evidence="1">ArpU family transcriptional regulator</fullName>
    </submittedName>
</protein>
<accession>A0A0A6VG13</accession>
<dbReference type="NCBIfam" id="TIGR01637">
    <property type="entry name" value="phage_arpU"/>
    <property type="match status" value="1"/>
</dbReference>
<sequence length="126" mass="14738">MGEHQLSFFSEVDEREVRRIVGRELKQYKALRVSMQNKQEREAAGINLLFPSLQEWDLEKELKVKQMDRALNILDEIESQIITRKYLSSGRVKDINLYLDMGLTKDQYYSIKKQAIFQIASALGIV</sequence>
<evidence type="ECO:0000313" key="1">
    <source>
        <dbReference type="EMBL" id="KHD86358.1"/>
    </source>
</evidence>
<reference evidence="1 2" key="1">
    <citation type="submission" date="2014-10" db="EMBL/GenBank/DDBJ databases">
        <title>Draft genome of phytase producing Bacillus ginsengihumi strain M2.11.</title>
        <authorList>
            <person name="Toymentseva A."/>
            <person name="Boulygina E.A."/>
            <person name="Kazakov S.V."/>
            <person name="Kayumov I."/>
            <person name="Suleimanova A.D."/>
            <person name="Mardanova A.M."/>
            <person name="Maria S.N."/>
            <person name="Sergey M.Y."/>
            <person name="Sharipova M.R."/>
        </authorList>
    </citation>
    <scope>NUCLEOTIDE SEQUENCE [LARGE SCALE GENOMIC DNA]</scope>
    <source>
        <strain evidence="1 2">M2.11</strain>
    </source>
</reference>
<proteinExistence type="predicted"/>
<dbReference type="STRING" id="363870.NG54_03310"/>
<dbReference type="InterPro" id="IPR006524">
    <property type="entry name" value="ArpU-like"/>
</dbReference>
<dbReference type="EMBL" id="JRUN01000006">
    <property type="protein sequence ID" value="KHD86358.1"/>
    <property type="molecule type" value="Genomic_DNA"/>
</dbReference>